<dbReference type="SUPFAM" id="SSF158230">
    <property type="entry name" value="PRP4-like"/>
    <property type="match status" value="1"/>
</dbReference>
<keyword evidence="6" id="KW-0508">mRNA splicing</keyword>
<keyword evidence="11" id="KW-1185">Reference proteome</keyword>
<evidence type="ECO:0000259" key="10">
    <source>
        <dbReference type="SMART" id="SM00500"/>
    </source>
</evidence>
<evidence type="ECO:0000256" key="2">
    <source>
        <dbReference type="ARBA" id="ARBA00008137"/>
    </source>
</evidence>
<dbReference type="InterPro" id="IPR039979">
    <property type="entry name" value="PRPF18"/>
</dbReference>
<evidence type="ECO:0000256" key="9">
    <source>
        <dbReference type="SAM" id="Coils"/>
    </source>
</evidence>
<dbReference type="SMART" id="SM00500">
    <property type="entry name" value="SFM"/>
    <property type="match status" value="1"/>
</dbReference>
<dbReference type="PANTHER" id="PTHR13007">
    <property type="entry name" value="PRE-MRNA SPLICING FACTOR-RELATED"/>
    <property type="match status" value="1"/>
</dbReference>
<feature type="domain" description="Pre-mRNA processing factor 4 (PRP4)-like" evidence="10">
    <location>
        <begin position="85"/>
        <end position="135"/>
    </location>
</feature>
<evidence type="ECO:0000256" key="4">
    <source>
        <dbReference type="ARBA" id="ARBA00022664"/>
    </source>
</evidence>
<dbReference type="InterPro" id="IPR004098">
    <property type="entry name" value="Prp18"/>
</dbReference>
<dbReference type="WBParaSite" id="Csp11.Scaffold585.g4844.t1">
    <property type="protein sequence ID" value="Csp11.Scaffold585.g4844.t1"/>
    <property type="gene ID" value="Csp11.Scaffold585.g4844"/>
</dbReference>
<reference evidence="12" key="1">
    <citation type="submission" date="2016-11" db="UniProtKB">
        <authorList>
            <consortium name="WormBaseParasite"/>
        </authorList>
    </citation>
    <scope>IDENTIFICATION</scope>
</reference>
<evidence type="ECO:0000313" key="11">
    <source>
        <dbReference type="Proteomes" id="UP000095282"/>
    </source>
</evidence>
<sequence>MDFKAKLLAEVAKKRKAVSDLEVKDGGAKYLRGADLESRRNQEYEAKQEEIASKKRKIDEEAVQEASNQEKIVVEKSEAEIDEKTPIADIHFRLRQRGQPILLFGESEYDVRRRLHQLELAQPDLNEGWENELQTAMKVIGKEMDKAVVEGTADSATRHDIALPKGYEEDNWKSIEHSSTLLGVGDDMKRDCDIILSICRYILARWARDLNDRPLDVKKTAQGMHEAAHHKQTVMHLKSLMTSMEKYNVNNDIRHHLAKICKLLVIERNYLEANNAYMEMAIGNAPWPVGVTRSGIHQRPGSAKAYVSNIAHVLNDETQRKYIQAFKRLMTKLQEYFPTDPSKSVEYVKKTV</sequence>
<dbReference type="GO" id="GO:0071021">
    <property type="term" value="C:U2-type post-spliceosomal complex"/>
    <property type="evidence" value="ECO:0007669"/>
    <property type="project" value="TreeGrafter"/>
</dbReference>
<evidence type="ECO:0000256" key="6">
    <source>
        <dbReference type="ARBA" id="ARBA00023187"/>
    </source>
</evidence>
<keyword evidence="5" id="KW-0747">Spliceosome</keyword>
<dbReference type="SUPFAM" id="SSF47938">
    <property type="entry name" value="Functional domain of the splicing factor Prp18"/>
    <property type="match status" value="1"/>
</dbReference>
<proteinExistence type="inferred from homology"/>
<comment type="subcellular location">
    <subcellularLocation>
        <location evidence="1">Nucleus</location>
    </subcellularLocation>
</comment>
<keyword evidence="9" id="KW-0175">Coiled coil</keyword>
<protein>
    <recommendedName>
        <fullName evidence="3">Pre-mRNA-splicing factor 18</fullName>
    </recommendedName>
    <alternativeName>
        <fullName evidence="8">PRP18 homolog</fullName>
    </alternativeName>
</protein>
<dbReference type="STRING" id="1561998.A0A1I7TDG3"/>
<feature type="coiled-coil region" evidence="9">
    <location>
        <begin position="4"/>
        <end position="64"/>
    </location>
</feature>
<keyword evidence="7" id="KW-0539">Nucleus</keyword>
<dbReference type="Proteomes" id="UP000095282">
    <property type="component" value="Unplaced"/>
</dbReference>
<name>A0A1I7TDG3_9PELO</name>
<evidence type="ECO:0000256" key="5">
    <source>
        <dbReference type="ARBA" id="ARBA00022728"/>
    </source>
</evidence>
<dbReference type="Pfam" id="PF02840">
    <property type="entry name" value="Prp18"/>
    <property type="match status" value="1"/>
</dbReference>
<dbReference type="Gene3D" id="4.10.280.110">
    <property type="entry name" value="Pre-mRNA processing factor 4 domain"/>
    <property type="match status" value="1"/>
</dbReference>
<comment type="similarity">
    <text evidence="2">Belongs to the PRP18 family.</text>
</comment>
<dbReference type="FunFam" id="1.20.940.10:FF:000013">
    <property type="entry name" value="Pre-mRNA-splicing factor 18"/>
    <property type="match status" value="1"/>
</dbReference>
<dbReference type="Gene3D" id="1.20.940.10">
    <property type="entry name" value="Functional domain of the splicing factor Prp18"/>
    <property type="match status" value="1"/>
</dbReference>
<dbReference type="InterPro" id="IPR036285">
    <property type="entry name" value="PRP4-like_sf"/>
</dbReference>
<keyword evidence="4" id="KW-0507">mRNA processing</keyword>
<dbReference type="GO" id="GO:0000350">
    <property type="term" value="P:generation of catalytic spliceosome for second transesterification step"/>
    <property type="evidence" value="ECO:0007669"/>
    <property type="project" value="TreeGrafter"/>
</dbReference>
<dbReference type="AlphaFoldDB" id="A0A1I7TDG3"/>
<dbReference type="eggNOG" id="KOG2808">
    <property type="taxonomic scope" value="Eukaryota"/>
</dbReference>
<evidence type="ECO:0000256" key="7">
    <source>
        <dbReference type="ARBA" id="ARBA00023242"/>
    </source>
</evidence>
<organism evidence="11 12">
    <name type="scientific">Caenorhabditis tropicalis</name>
    <dbReference type="NCBI Taxonomy" id="1561998"/>
    <lineage>
        <taxon>Eukaryota</taxon>
        <taxon>Metazoa</taxon>
        <taxon>Ecdysozoa</taxon>
        <taxon>Nematoda</taxon>
        <taxon>Chromadorea</taxon>
        <taxon>Rhabditida</taxon>
        <taxon>Rhabditina</taxon>
        <taxon>Rhabditomorpha</taxon>
        <taxon>Rhabditoidea</taxon>
        <taxon>Rhabditidae</taxon>
        <taxon>Peloderinae</taxon>
        <taxon>Caenorhabditis</taxon>
    </lineage>
</organism>
<dbReference type="InterPro" id="IPR014906">
    <property type="entry name" value="PRP4-like"/>
</dbReference>
<evidence type="ECO:0000313" key="12">
    <source>
        <dbReference type="WBParaSite" id="Csp11.Scaffold585.g4844.t1"/>
    </source>
</evidence>
<evidence type="ECO:0000256" key="8">
    <source>
        <dbReference type="ARBA" id="ARBA00031388"/>
    </source>
</evidence>
<dbReference type="Pfam" id="PF08799">
    <property type="entry name" value="PRP4"/>
    <property type="match status" value="1"/>
</dbReference>
<accession>A0A1I7TDG3</accession>
<dbReference type="GO" id="GO:0046540">
    <property type="term" value="C:U4/U6 x U5 tri-snRNP complex"/>
    <property type="evidence" value="ECO:0007669"/>
    <property type="project" value="TreeGrafter"/>
</dbReference>
<evidence type="ECO:0000256" key="1">
    <source>
        <dbReference type="ARBA" id="ARBA00004123"/>
    </source>
</evidence>
<evidence type="ECO:0000256" key="3">
    <source>
        <dbReference type="ARBA" id="ARBA00018242"/>
    </source>
</evidence>
<dbReference type="PANTHER" id="PTHR13007:SF19">
    <property type="entry name" value="PRE-MRNA-SPLICING FACTOR 18"/>
    <property type="match status" value="1"/>
</dbReference>
<dbReference type="GO" id="GO:0005682">
    <property type="term" value="C:U5 snRNP"/>
    <property type="evidence" value="ECO:0007669"/>
    <property type="project" value="TreeGrafter"/>
</dbReference>